<keyword evidence="3" id="KW-1003">Cell membrane</keyword>
<keyword evidence="4" id="KW-0488">Methylation</keyword>
<comment type="similarity">
    <text evidence="9">Belongs to the GSP H family.</text>
</comment>
<evidence type="ECO:0000256" key="10">
    <source>
        <dbReference type="ARBA" id="ARBA00030775"/>
    </source>
</evidence>
<gene>
    <name evidence="14" type="ORF">H8B19_06125</name>
</gene>
<dbReference type="InterPro" id="IPR045584">
    <property type="entry name" value="Pilin-like"/>
</dbReference>
<dbReference type="SUPFAM" id="SSF54523">
    <property type="entry name" value="Pili subunits"/>
    <property type="match status" value="1"/>
</dbReference>
<keyword evidence="6 12" id="KW-0812">Transmembrane</keyword>
<evidence type="ECO:0000256" key="1">
    <source>
        <dbReference type="ARBA" id="ARBA00004377"/>
    </source>
</evidence>
<dbReference type="GO" id="GO:0015628">
    <property type="term" value="P:protein secretion by the type II secretion system"/>
    <property type="evidence" value="ECO:0007669"/>
    <property type="project" value="InterPro"/>
</dbReference>
<dbReference type="Gene3D" id="3.55.40.10">
    <property type="entry name" value="minor pseudopilin epsh domain"/>
    <property type="match status" value="1"/>
</dbReference>
<evidence type="ECO:0000256" key="8">
    <source>
        <dbReference type="ARBA" id="ARBA00023136"/>
    </source>
</evidence>
<evidence type="ECO:0000256" key="3">
    <source>
        <dbReference type="ARBA" id="ARBA00022475"/>
    </source>
</evidence>
<dbReference type="Proteomes" id="UP000601768">
    <property type="component" value="Unassembled WGS sequence"/>
</dbReference>
<sequence length="181" mass="19546">MRKQSGLTLLELLISVAIISILITVVAPNVREMLITNRVISQINELSATIQYARSVAVNERTTTIVCPTSNFSVCSNNWSEAKMVFNDLNGNGSRDSDEEILAGTEINENILITTGPAQEIRFNQSGATASPATLKVCHNSNEAKFARAVVISLQGRVKTSRDTDNDGIYEDNAGTALSCP</sequence>
<dbReference type="GO" id="GO:0015627">
    <property type="term" value="C:type II protein secretion system complex"/>
    <property type="evidence" value="ECO:0007669"/>
    <property type="project" value="InterPro"/>
</dbReference>
<dbReference type="Pfam" id="PF07963">
    <property type="entry name" value="N_methyl"/>
    <property type="match status" value="1"/>
</dbReference>
<dbReference type="EMBL" id="JACNEP010000003">
    <property type="protein sequence ID" value="MBC3765446.1"/>
    <property type="molecule type" value="Genomic_DNA"/>
</dbReference>
<proteinExistence type="inferred from homology"/>
<comment type="subcellular location">
    <subcellularLocation>
        <location evidence="1">Cell inner membrane</location>
        <topology evidence="1">Single-pass membrane protein</topology>
    </subcellularLocation>
</comment>
<dbReference type="Pfam" id="PF12019">
    <property type="entry name" value="GspH"/>
    <property type="match status" value="1"/>
</dbReference>
<evidence type="ECO:0000313" key="14">
    <source>
        <dbReference type="EMBL" id="MBC3765446.1"/>
    </source>
</evidence>
<dbReference type="InterPro" id="IPR022346">
    <property type="entry name" value="T2SS_GspH"/>
</dbReference>
<evidence type="ECO:0000256" key="11">
    <source>
        <dbReference type="SAM" id="MobiDB-lite"/>
    </source>
</evidence>
<evidence type="ECO:0000256" key="6">
    <source>
        <dbReference type="ARBA" id="ARBA00022692"/>
    </source>
</evidence>
<evidence type="ECO:0000256" key="12">
    <source>
        <dbReference type="SAM" id="Phobius"/>
    </source>
</evidence>
<dbReference type="RefSeq" id="WP_186505928.1">
    <property type="nucleotide sequence ID" value="NZ_JACNEP010000003.1"/>
</dbReference>
<evidence type="ECO:0000256" key="4">
    <source>
        <dbReference type="ARBA" id="ARBA00022481"/>
    </source>
</evidence>
<feature type="region of interest" description="Disordered" evidence="11">
    <location>
        <begin position="162"/>
        <end position="181"/>
    </location>
</feature>
<feature type="domain" description="General secretion pathway GspH" evidence="13">
    <location>
        <begin position="43"/>
        <end position="156"/>
    </location>
</feature>
<organism evidence="14 15">
    <name type="scientific">Neptunicella marina</name>
    <dbReference type="NCBI Taxonomy" id="2125989"/>
    <lineage>
        <taxon>Bacteria</taxon>
        <taxon>Pseudomonadati</taxon>
        <taxon>Pseudomonadota</taxon>
        <taxon>Gammaproteobacteria</taxon>
        <taxon>Alteromonadales</taxon>
        <taxon>Alteromonadaceae</taxon>
        <taxon>Neptunicella</taxon>
    </lineage>
</organism>
<keyword evidence="15" id="KW-1185">Reference proteome</keyword>
<comment type="caution">
    <text evidence="14">The sequence shown here is derived from an EMBL/GenBank/DDBJ whole genome shotgun (WGS) entry which is preliminary data.</text>
</comment>
<reference evidence="14" key="1">
    <citation type="journal article" date="2018" name="Int. J. Syst. Evol. Microbiol.">
        <title>Neptunicella marina gen. nov., sp. nov., isolated from surface seawater.</title>
        <authorList>
            <person name="Liu X."/>
            <person name="Lai Q."/>
            <person name="Du Y."/>
            <person name="Zhang X."/>
            <person name="Liu Z."/>
            <person name="Sun F."/>
            <person name="Shao Z."/>
        </authorList>
    </citation>
    <scope>NUCLEOTIDE SEQUENCE</scope>
    <source>
        <strain evidence="14">S27-2</strain>
    </source>
</reference>
<evidence type="ECO:0000259" key="13">
    <source>
        <dbReference type="Pfam" id="PF12019"/>
    </source>
</evidence>
<evidence type="ECO:0000256" key="5">
    <source>
        <dbReference type="ARBA" id="ARBA00022519"/>
    </source>
</evidence>
<evidence type="ECO:0000256" key="2">
    <source>
        <dbReference type="ARBA" id="ARBA00021549"/>
    </source>
</evidence>
<evidence type="ECO:0000256" key="9">
    <source>
        <dbReference type="ARBA" id="ARBA00025772"/>
    </source>
</evidence>
<dbReference type="NCBIfam" id="TIGR02532">
    <property type="entry name" value="IV_pilin_GFxxxE"/>
    <property type="match status" value="1"/>
</dbReference>
<keyword evidence="5" id="KW-0997">Cell inner membrane</keyword>
<protein>
    <recommendedName>
        <fullName evidence="2">Type II secretion system protein H</fullName>
    </recommendedName>
    <alternativeName>
        <fullName evidence="10">General secretion pathway protein H</fullName>
    </alternativeName>
</protein>
<reference evidence="14" key="2">
    <citation type="submission" date="2020-08" db="EMBL/GenBank/DDBJ databases">
        <authorList>
            <person name="Lai Q."/>
        </authorList>
    </citation>
    <scope>NUCLEOTIDE SEQUENCE</scope>
    <source>
        <strain evidence="14">S27-2</strain>
    </source>
</reference>
<dbReference type="GO" id="GO:0005886">
    <property type="term" value="C:plasma membrane"/>
    <property type="evidence" value="ECO:0007669"/>
    <property type="project" value="UniProtKB-SubCell"/>
</dbReference>
<dbReference type="AlphaFoldDB" id="A0A8J6ITQ1"/>
<dbReference type="PROSITE" id="PS00409">
    <property type="entry name" value="PROKAR_NTER_METHYL"/>
    <property type="match status" value="1"/>
</dbReference>
<keyword evidence="7 12" id="KW-1133">Transmembrane helix</keyword>
<keyword evidence="8 12" id="KW-0472">Membrane</keyword>
<evidence type="ECO:0000256" key="7">
    <source>
        <dbReference type="ARBA" id="ARBA00022989"/>
    </source>
</evidence>
<feature type="transmembrane region" description="Helical" evidence="12">
    <location>
        <begin position="7"/>
        <end position="27"/>
    </location>
</feature>
<accession>A0A8J6ITQ1</accession>
<dbReference type="InterPro" id="IPR012902">
    <property type="entry name" value="N_methyl_site"/>
</dbReference>
<name>A0A8J6ITQ1_9ALTE</name>
<evidence type="ECO:0000313" key="15">
    <source>
        <dbReference type="Proteomes" id="UP000601768"/>
    </source>
</evidence>